<accession>A0ABS8Z582</accession>
<dbReference type="PANTHER" id="PTHR35526:SF3">
    <property type="entry name" value="ANTI-SIGMA-F FACTOR RSBW"/>
    <property type="match status" value="1"/>
</dbReference>
<keyword evidence="1" id="KW-0418">Kinase</keyword>
<sequence length="163" mass="17216">MLDDHSSLPASVRLTKWADTLPTFAAETVTDADLTQPYIYADLPATPDQAGVARTRITEWAAKIGLSGVLVQDMVLASDEAMSNAIEHAYAAVSGTITLFAACSAVGDQARIVVGDRGVWQPPTADPGFRGRGLAMMEKLAAVFRLSHTTSGTTVLLGWPMPA</sequence>
<dbReference type="Proteomes" id="UP001521150">
    <property type="component" value="Unassembled WGS sequence"/>
</dbReference>
<dbReference type="InterPro" id="IPR050267">
    <property type="entry name" value="Anti-sigma-factor_SerPK"/>
</dbReference>
<organism evidence="3 4">
    <name type="scientific">Kibdelosporangium philippinense</name>
    <dbReference type="NCBI Taxonomy" id="211113"/>
    <lineage>
        <taxon>Bacteria</taxon>
        <taxon>Bacillati</taxon>
        <taxon>Actinomycetota</taxon>
        <taxon>Actinomycetes</taxon>
        <taxon>Pseudonocardiales</taxon>
        <taxon>Pseudonocardiaceae</taxon>
        <taxon>Kibdelosporangium</taxon>
    </lineage>
</organism>
<keyword evidence="1" id="KW-0723">Serine/threonine-protein kinase</keyword>
<dbReference type="InterPro" id="IPR036890">
    <property type="entry name" value="HATPase_C_sf"/>
</dbReference>
<proteinExistence type="predicted"/>
<evidence type="ECO:0000313" key="3">
    <source>
        <dbReference type="EMBL" id="MCE7003076.1"/>
    </source>
</evidence>
<evidence type="ECO:0000313" key="4">
    <source>
        <dbReference type="Proteomes" id="UP001521150"/>
    </source>
</evidence>
<dbReference type="Gene3D" id="3.30.565.10">
    <property type="entry name" value="Histidine kinase-like ATPase, C-terminal domain"/>
    <property type="match status" value="1"/>
</dbReference>
<dbReference type="SUPFAM" id="SSF55874">
    <property type="entry name" value="ATPase domain of HSP90 chaperone/DNA topoisomerase II/histidine kinase"/>
    <property type="match status" value="1"/>
</dbReference>
<dbReference type="PANTHER" id="PTHR35526">
    <property type="entry name" value="ANTI-SIGMA-F FACTOR RSBW-RELATED"/>
    <property type="match status" value="1"/>
</dbReference>
<evidence type="ECO:0000256" key="1">
    <source>
        <dbReference type="ARBA" id="ARBA00022527"/>
    </source>
</evidence>
<protein>
    <submittedName>
        <fullName evidence="3">ATP-binding protein</fullName>
    </submittedName>
</protein>
<keyword evidence="3" id="KW-0067">ATP-binding</keyword>
<keyword evidence="4" id="KW-1185">Reference proteome</keyword>
<dbReference type="GO" id="GO:0005524">
    <property type="term" value="F:ATP binding"/>
    <property type="evidence" value="ECO:0007669"/>
    <property type="project" value="UniProtKB-KW"/>
</dbReference>
<evidence type="ECO:0000259" key="2">
    <source>
        <dbReference type="Pfam" id="PF13581"/>
    </source>
</evidence>
<gene>
    <name evidence="3" type="ORF">LWC34_09580</name>
</gene>
<dbReference type="RefSeq" id="WP_233724637.1">
    <property type="nucleotide sequence ID" value="NZ_JAJVCN010000001.1"/>
</dbReference>
<keyword evidence="1" id="KW-0808">Transferase</keyword>
<reference evidence="3 4" key="1">
    <citation type="submission" date="2021-12" db="EMBL/GenBank/DDBJ databases">
        <title>Genome sequence of Kibdelosporangium philippinense ATCC 49844.</title>
        <authorList>
            <person name="Fedorov E.A."/>
            <person name="Omeragic M."/>
            <person name="Shalygina K.F."/>
            <person name="Maclea K.S."/>
        </authorList>
    </citation>
    <scope>NUCLEOTIDE SEQUENCE [LARGE SCALE GENOMIC DNA]</scope>
    <source>
        <strain evidence="3 4">ATCC 49844</strain>
    </source>
</reference>
<dbReference type="EMBL" id="JAJVCN010000001">
    <property type="protein sequence ID" value="MCE7003076.1"/>
    <property type="molecule type" value="Genomic_DNA"/>
</dbReference>
<name>A0ABS8Z582_9PSEU</name>
<feature type="domain" description="Histidine kinase/HSP90-like ATPase" evidence="2">
    <location>
        <begin position="43"/>
        <end position="159"/>
    </location>
</feature>
<dbReference type="InterPro" id="IPR003594">
    <property type="entry name" value="HATPase_dom"/>
</dbReference>
<dbReference type="Pfam" id="PF13581">
    <property type="entry name" value="HATPase_c_2"/>
    <property type="match status" value="1"/>
</dbReference>
<comment type="caution">
    <text evidence="3">The sequence shown here is derived from an EMBL/GenBank/DDBJ whole genome shotgun (WGS) entry which is preliminary data.</text>
</comment>
<keyword evidence="3" id="KW-0547">Nucleotide-binding</keyword>
<dbReference type="CDD" id="cd16936">
    <property type="entry name" value="HATPase_RsbW-like"/>
    <property type="match status" value="1"/>
</dbReference>